<evidence type="ECO:0000313" key="2">
    <source>
        <dbReference type="EMBL" id="GAH99360.1"/>
    </source>
</evidence>
<dbReference type="InterPro" id="IPR001279">
    <property type="entry name" value="Metallo-B-lactamas"/>
</dbReference>
<dbReference type="InterPro" id="IPR036866">
    <property type="entry name" value="RibonucZ/Hydroxyglut_hydro"/>
</dbReference>
<evidence type="ECO:0000259" key="1">
    <source>
        <dbReference type="SMART" id="SM00849"/>
    </source>
</evidence>
<dbReference type="Pfam" id="PF22505">
    <property type="entry name" value="RNase_J_b_CASP"/>
    <property type="match status" value="1"/>
</dbReference>
<gene>
    <name evidence="2" type="ORF">S06H3_07582</name>
</gene>
<dbReference type="EMBL" id="BARV01003087">
    <property type="protein sequence ID" value="GAH99360.1"/>
    <property type="molecule type" value="Genomic_DNA"/>
</dbReference>
<dbReference type="Gene3D" id="3.60.15.10">
    <property type="entry name" value="Ribonuclease Z/Hydroxyacylglutathione hydrolase-like"/>
    <property type="match status" value="1"/>
</dbReference>
<dbReference type="PANTHER" id="PTHR43694:SF1">
    <property type="entry name" value="RIBONUCLEASE J"/>
    <property type="match status" value="1"/>
</dbReference>
<accession>X1L0D7</accession>
<protein>
    <recommendedName>
        <fullName evidence="1">Metallo-beta-lactamase domain-containing protein</fullName>
    </recommendedName>
</protein>
<feature type="domain" description="Metallo-beta-lactamase" evidence="1">
    <location>
        <begin position="19"/>
        <end position="214"/>
    </location>
</feature>
<dbReference type="AlphaFoldDB" id="X1L0D7"/>
<dbReference type="InterPro" id="IPR055132">
    <property type="entry name" value="RNase_J_b_CASP"/>
</dbReference>
<reference evidence="2" key="1">
    <citation type="journal article" date="2014" name="Front. Microbiol.">
        <title>High frequency of phylogenetically diverse reductive dehalogenase-homologous genes in deep subseafloor sedimentary metagenomes.</title>
        <authorList>
            <person name="Kawai M."/>
            <person name="Futagami T."/>
            <person name="Toyoda A."/>
            <person name="Takaki Y."/>
            <person name="Nishi S."/>
            <person name="Hori S."/>
            <person name="Arai W."/>
            <person name="Tsubouchi T."/>
            <person name="Morono Y."/>
            <person name="Uchiyama I."/>
            <person name="Ito T."/>
            <person name="Fujiyama A."/>
            <person name="Inagaki F."/>
            <person name="Takami H."/>
        </authorList>
    </citation>
    <scope>NUCLEOTIDE SEQUENCE</scope>
    <source>
        <strain evidence="2">Expedition CK06-06</strain>
    </source>
</reference>
<dbReference type="Pfam" id="PF00753">
    <property type="entry name" value="Lactamase_B"/>
    <property type="match status" value="1"/>
</dbReference>
<name>X1L0D7_9ZZZZ</name>
<comment type="caution">
    <text evidence="2">The sequence shown here is derived from an EMBL/GenBank/DDBJ whole genome shotgun (WGS) entry which is preliminary data.</text>
</comment>
<sequence>MSKRTSLKLIPLGGLGGIGKNMMVFEKDNQIIIVDCGIMFPDDDMPGIDFIIPDFSYVKKNKNKVKAIILTHGHEDHIGGLPFLFKEINAPVFATKLTIGLTKIKFDNSQKAIPIKYNEINPDKPLDIGPFHIDFFRVNHSIPDGLGLIIKTDIGTVVHTGDFKFDHVPIDNKVTQFSKIARAGQEGVLALLCDSTNAEEIGFTLPERDVGKTLLEKFEKAVGRIIVATFSSHIHRIQQVLDVANKLEKKVAISGMSILKTVKISAKLGYLKIPEDTIVPITKIDQFPIKKIVILSTGSQGEPLSTLNRMALGEHK</sequence>
<organism evidence="2">
    <name type="scientific">marine sediment metagenome</name>
    <dbReference type="NCBI Taxonomy" id="412755"/>
    <lineage>
        <taxon>unclassified sequences</taxon>
        <taxon>metagenomes</taxon>
        <taxon>ecological metagenomes</taxon>
    </lineage>
</organism>
<feature type="non-terminal residue" evidence="2">
    <location>
        <position position="316"/>
    </location>
</feature>
<dbReference type="PANTHER" id="PTHR43694">
    <property type="entry name" value="RIBONUCLEASE J"/>
    <property type="match status" value="1"/>
</dbReference>
<dbReference type="SUPFAM" id="SSF56281">
    <property type="entry name" value="Metallo-hydrolase/oxidoreductase"/>
    <property type="match status" value="1"/>
</dbReference>
<dbReference type="CDD" id="cd07714">
    <property type="entry name" value="RNaseJ_MBL-fold"/>
    <property type="match status" value="1"/>
</dbReference>
<dbReference type="SMART" id="SM00849">
    <property type="entry name" value="Lactamase_B"/>
    <property type="match status" value="1"/>
</dbReference>
<proteinExistence type="predicted"/>